<evidence type="ECO:0000313" key="3">
    <source>
        <dbReference type="Proteomes" id="UP001153555"/>
    </source>
</evidence>
<dbReference type="PANTHER" id="PTHR11439:SF483">
    <property type="entry name" value="PEPTIDE SYNTHASE GLIP-LIKE, PUTATIVE (AFU_ORTHOLOGUE AFUA_3G12920)-RELATED"/>
    <property type="match status" value="1"/>
</dbReference>
<organism evidence="2 3">
    <name type="scientific">Striga hermonthica</name>
    <name type="common">Purple witchweed</name>
    <name type="synonym">Buchnera hermonthica</name>
    <dbReference type="NCBI Taxonomy" id="68872"/>
    <lineage>
        <taxon>Eukaryota</taxon>
        <taxon>Viridiplantae</taxon>
        <taxon>Streptophyta</taxon>
        <taxon>Embryophyta</taxon>
        <taxon>Tracheophyta</taxon>
        <taxon>Spermatophyta</taxon>
        <taxon>Magnoliopsida</taxon>
        <taxon>eudicotyledons</taxon>
        <taxon>Gunneridae</taxon>
        <taxon>Pentapetalae</taxon>
        <taxon>asterids</taxon>
        <taxon>lamiids</taxon>
        <taxon>Lamiales</taxon>
        <taxon>Orobanchaceae</taxon>
        <taxon>Buchnereae</taxon>
        <taxon>Striga</taxon>
    </lineage>
</organism>
<proteinExistence type="predicted"/>
<protein>
    <submittedName>
        <fullName evidence="2">Cysteine-rich RLK (RECEPTOR-like protein kinase) 8</fullName>
    </submittedName>
</protein>
<sequence length="249" mass="28344">MSLNDLNSRGESEDCTELEATLTGVKQLSLSDPKEDPSVKETTQAQSLTDTQRDTNQELPKELRIRKEHPQENIIDQVENRVMARGQLSKMIGNVAFVSMLEPKVFTDAEHDEYWMNAMQEELDQFKRNQSNPKESHLTAVKRILRYLHSSVEAGIWYPASENFELHGYTDADYGGDRLERKSTSGGYQFLGERLVSWFSKKQASVALSTTEAEYIAAGSCVAQVLWIKQQIEDYGIQIKTIEVKCDKK</sequence>
<dbReference type="AlphaFoldDB" id="A0A9N7NBH8"/>
<reference evidence="2" key="1">
    <citation type="submission" date="2019-12" db="EMBL/GenBank/DDBJ databases">
        <authorList>
            <person name="Scholes J."/>
        </authorList>
    </citation>
    <scope>NUCLEOTIDE SEQUENCE</scope>
</reference>
<dbReference type="PANTHER" id="PTHR11439">
    <property type="entry name" value="GAG-POL-RELATED RETROTRANSPOSON"/>
    <property type="match status" value="1"/>
</dbReference>
<feature type="region of interest" description="Disordered" evidence="1">
    <location>
        <begin position="1"/>
        <end position="57"/>
    </location>
</feature>
<dbReference type="OrthoDB" id="906897at2759"/>
<dbReference type="EMBL" id="CACSLK010027751">
    <property type="protein sequence ID" value="CAA0827390.1"/>
    <property type="molecule type" value="Genomic_DNA"/>
</dbReference>
<keyword evidence="3" id="KW-1185">Reference proteome</keyword>
<dbReference type="GO" id="GO:0016301">
    <property type="term" value="F:kinase activity"/>
    <property type="evidence" value="ECO:0007669"/>
    <property type="project" value="UniProtKB-KW"/>
</dbReference>
<dbReference type="CDD" id="cd09272">
    <property type="entry name" value="RNase_HI_RT_Ty1"/>
    <property type="match status" value="1"/>
</dbReference>
<accession>A0A9N7NBH8</accession>
<feature type="compositionally biased region" description="Polar residues" evidence="1">
    <location>
        <begin position="40"/>
        <end position="50"/>
    </location>
</feature>
<comment type="caution">
    <text evidence="2">The sequence shown here is derived from an EMBL/GenBank/DDBJ whole genome shotgun (WGS) entry which is preliminary data.</text>
</comment>
<keyword evidence="2" id="KW-0808">Transferase</keyword>
<name>A0A9N7NBH8_STRHE</name>
<keyword evidence="2" id="KW-0418">Kinase</keyword>
<evidence type="ECO:0000256" key="1">
    <source>
        <dbReference type="SAM" id="MobiDB-lite"/>
    </source>
</evidence>
<gene>
    <name evidence="2" type="ORF">SHERM_23085</name>
</gene>
<dbReference type="Proteomes" id="UP001153555">
    <property type="component" value="Unassembled WGS sequence"/>
</dbReference>
<evidence type="ECO:0000313" key="2">
    <source>
        <dbReference type="EMBL" id="CAA0827390.1"/>
    </source>
</evidence>